<feature type="transmembrane region" description="Helical" evidence="4">
    <location>
        <begin position="208"/>
        <end position="226"/>
    </location>
</feature>
<proteinExistence type="predicted"/>
<evidence type="ECO:0000259" key="5">
    <source>
        <dbReference type="PROSITE" id="PS01124"/>
    </source>
</evidence>
<organism evidence="6 7">
    <name type="scientific">Mucilaginibacter auburnensis</name>
    <dbReference type="NCBI Taxonomy" id="1457233"/>
    <lineage>
        <taxon>Bacteria</taxon>
        <taxon>Pseudomonadati</taxon>
        <taxon>Bacteroidota</taxon>
        <taxon>Sphingobacteriia</taxon>
        <taxon>Sphingobacteriales</taxon>
        <taxon>Sphingobacteriaceae</taxon>
        <taxon>Mucilaginibacter</taxon>
    </lineage>
</organism>
<feature type="transmembrane region" description="Helical" evidence="4">
    <location>
        <begin position="6"/>
        <end position="24"/>
    </location>
</feature>
<evidence type="ECO:0000256" key="3">
    <source>
        <dbReference type="ARBA" id="ARBA00023163"/>
    </source>
</evidence>
<feature type="transmembrane region" description="Helical" evidence="4">
    <location>
        <begin position="133"/>
        <end position="155"/>
    </location>
</feature>
<evidence type="ECO:0000256" key="4">
    <source>
        <dbReference type="SAM" id="Phobius"/>
    </source>
</evidence>
<feature type="transmembrane region" description="Helical" evidence="4">
    <location>
        <begin position="73"/>
        <end position="90"/>
    </location>
</feature>
<dbReference type="AlphaFoldDB" id="A0A2H9VPV2"/>
<feature type="transmembrane region" description="Helical" evidence="4">
    <location>
        <begin position="185"/>
        <end position="202"/>
    </location>
</feature>
<dbReference type="Pfam" id="PF12833">
    <property type="entry name" value="HTH_18"/>
    <property type="match status" value="1"/>
</dbReference>
<dbReference type="InterPro" id="IPR018062">
    <property type="entry name" value="HTH_AraC-typ_CS"/>
</dbReference>
<evidence type="ECO:0000256" key="1">
    <source>
        <dbReference type="ARBA" id="ARBA00023015"/>
    </source>
</evidence>
<gene>
    <name evidence="6" type="ORF">CLV57_3517</name>
</gene>
<dbReference type="GO" id="GO:0003700">
    <property type="term" value="F:DNA-binding transcription factor activity"/>
    <property type="evidence" value="ECO:0007669"/>
    <property type="project" value="InterPro"/>
</dbReference>
<accession>A0A2H9VPV2</accession>
<dbReference type="PANTHER" id="PTHR43280:SF29">
    <property type="entry name" value="ARAC-FAMILY TRANSCRIPTIONAL REGULATOR"/>
    <property type="match status" value="1"/>
</dbReference>
<dbReference type="Proteomes" id="UP000242687">
    <property type="component" value="Unassembled WGS sequence"/>
</dbReference>
<name>A0A2H9VPV2_9SPHI</name>
<keyword evidence="4" id="KW-0472">Membrane</keyword>
<protein>
    <submittedName>
        <fullName evidence="6">AraC-like DNA-binding protein</fullName>
    </submittedName>
</protein>
<feature type="transmembrane region" description="Helical" evidence="4">
    <location>
        <begin position="102"/>
        <end position="121"/>
    </location>
</feature>
<feature type="transmembrane region" description="Helical" evidence="4">
    <location>
        <begin position="36"/>
        <end position="53"/>
    </location>
</feature>
<keyword evidence="1" id="KW-0805">Transcription regulation</keyword>
<dbReference type="EMBL" id="PGFJ01000002">
    <property type="protein sequence ID" value="PJJ80367.1"/>
    <property type="molecule type" value="Genomic_DNA"/>
</dbReference>
<keyword evidence="4" id="KW-1133">Transmembrane helix</keyword>
<dbReference type="PROSITE" id="PS00041">
    <property type="entry name" value="HTH_ARAC_FAMILY_1"/>
    <property type="match status" value="1"/>
</dbReference>
<comment type="caution">
    <text evidence="6">The sequence shown here is derived from an EMBL/GenBank/DDBJ whole genome shotgun (WGS) entry which is preliminary data.</text>
</comment>
<dbReference type="SUPFAM" id="SSF46689">
    <property type="entry name" value="Homeodomain-like"/>
    <property type="match status" value="1"/>
</dbReference>
<keyword evidence="4" id="KW-0812">Transmembrane</keyword>
<feature type="domain" description="HTH araC/xylS-type" evidence="5">
    <location>
        <begin position="267"/>
        <end position="371"/>
    </location>
</feature>
<dbReference type="RefSeq" id="WP_100342654.1">
    <property type="nucleotide sequence ID" value="NZ_PGFJ01000002.1"/>
</dbReference>
<keyword evidence="2 6" id="KW-0238">DNA-binding</keyword>
<reference evidence="6 7" key="1">
    <citation type="submission" date="2017-11" db="EMBL/GenBank/DDBJ databases">
        <title>Genomic Encyclopedia of Archaeal and Bacterial Type Strains, Phase II (KMG-II): From Individual Species to Whole Genera.</title>
        <authorList>
            <person name="Goeker M."/>
        </authorList>
    </citation>
    <scope>NUCLEOTIDE SEQUENCE [LARGE SCALE GENOMIC DNA]</scope>
    <source>
        <strain evidence="6 7">DSM 28175</strain>
    </source>
</reference>
<dbReference type="PROSITE" id="PS01124">
    <property type="entry name" value="HTH_ARAC_FAMILY_2"/>
    <property type="match status" value="1"/>
</dbReference>
<dbReference type="GO" id="GO:0043565">
    <property type="term" value="F:sequence-specific DNA binding"/>
    <property type="evidence" value="ECO:0007669"/>
    <property type="project" value="InterPro"/>
</dbReference>
<dbReference type="SMART" id="SM00342">
    <property type="entry name" value="HTH_ARAC"/>
    <property type="match status" value="1"/>
</dbReference>
<sequence length="381" mass="43111">MAMHLIILNAACVSLFMLAFIAFINPLKVNVIANKWFGVFLFSAGSAVLDVLINQTGHSDNYRQLIIFNELSRYAIAPALYLSVLHYTAVSKQVRPREYLHFIPVLIFAVFTGLLVFAPGMPNLGNSAFASGLKIVLPILVKLSIPIQLVVYWLLSYRMLRRHLSNVNQIVSDNTPVSLQWLRQLLWGILFMIVLSVTNNIPSEVLRNFIPLGYLAGTVFITYYLLVQKEVYPYEEVQLQSLELILNPVEEKPKARLSAELMDELKARLISLMETERMFLNSELNLPELSEKMGVSPHDVSYVLNEGMHSNFYQFINAYRVAEAKQLMQSGKYSHLNILGIAYNAGFNSKTTFNTAFKRETGLSPSQFMKQTADSQQTVIA</sequence>
<evidence type="ECO:0000313" key="7">
    <source>
        <dbReference type="Proteomes" id="UP000242687"/>
    </source>
</evidence>
<keyword evidence="3" id="KW-0804">Transcription</keyword>
<dbReference type="Gene3D" id="1.10.10.60">
    <property type="entry name" value="Homeodomain-like"/>
    <property type="match status" value="1"/>
</dbReference>
<dbReference type="InterPro" id="IPR018060">
    <property type="entry name" value="HTH_AraC"/>
</dbReference>
<dbReference type="PANTHER" id="PTHR43280">
    <property type="entry name" value="ARAC-FAMILY TRANSCRIPTIONAL REGULATOR"/>
    <property type="match status" value="1"/>
</dbReference>
<evidence type="ECO:0000313" key="6">
    <source>
        <dbReference type="EMBL" id="PJJ80367.1"/>
    </source>
</evidence>
<dbReference type="InterPro" id="IPR009057">
    <property type="entry name" value="Homeodomain-like_sf"/>
</dbReference>
<keyword evidence="7" id="KW-1185">Reference proteome</keyword>
<evidence type="ECO:0000256" key="2">
    <source>
        <dbReference type="ARBA" id="ARBA00023125"/>
    </source>
</evidence>